<keyword evidence="2" id="KW-1185">Reference proteome</keyword>
<evidence type="ECO:0000313" key="2">
    <source>
        <dbReference type="Proteomes" id="UP001234297"/>
    </source>
</evidence>
<organism evidence="1 2">
    <name type="scientific">Persea americana</name>
    <name type="common">Avocado</name>
    <dbReference type="NCBI Taxonomy" id="3435"/>
    <lineage>
        <taxon>Eukaryota</taxon>
        <taxon>Viridiplantae</taxon>
        <taxon>Streptophyta</taxon>
        <taxon>Embryophyta</taxon>
        <taxon>Tracheophyta</taxon>
        <taxon>Spermatophyta</taxon>
        <taxon>Magnoliopsida</taxon>
        <taxon>Magnoliidae</taxon>
        <taxon>Laurales</taxon>
        <taxon>Lauraceae</taxon>
        <taxon>Persea</taxon>
    </lineage>
</organism>
<gene>
    <name evidence="1" type="ORF">MRB53_002396</name>
</gene>
<proteinExistence type="predicted"/>
<protein>
    <submittedName>
        <fullName evidence="1">Uncharacterized protein</fullName>
    </submittedName>
</protein>
<dbReference type="EMBL" id="CM056809">
    <property type="protein sequence ID" value="KAJ8649373.1"/>
    <property type="molecule type" value="Genomic_DNA"/>
</dbReference>
<accession>A0ACC2MUQ5</accession>
<comment type="caution">
    <text evidence="1">The sequence shown here is derived from an EMBL/GenBank/DDBJ whole genome shotgun (WGS) entry which is preliminary data.</text>
</comment>
<name>A0ACC2MUQ5_PERAE</name>
<sequence>MIKREKKRRERATRNVEEQEQDKPKKQKKEAKDKMVAQSDNFADITEQMQHKAATKPEKKKPFKLLNNSITKLLTEADKKKLKLI</sequence>
<reference evidence="1 2" key="1">
    <citation type="journal article" date="2022" name="Hortic Res">
        <title>A haplotype resolved chromosomal level avocado genome allows analysis of novel avocado genes.</title>
        <authorList>
            <person name="Nath O."/>
            <person name="Fletcher S.J."/>
            <person name="Hayward A."/>
            <person name="Shaw L.M."/>
            <person name="Masouleh A.K."/>
            <person name="Furtado A."/>
            <person name="Henry R.J."/>
            <person name="Mitter N."/>
        </authorList>
    </citation>
    <scope>NUCLEOTIDE SEQUENCE [LARGE SCALE GENOMIC DNA]</scope>
    <source>
        <strain evidence="2">cv. Hass</strain>
    </source>
</reference>
<dbReference type="Proteomes" id="UP001234297">
    <property type="component" value="Chromosome 1"/>
</dbReference>
<evidence type="ECO:0000313" key="1">
    <source>
        <dbReference type="EMBL" id="KAJ8649373.1"/>
    </source>
</evidence>